<name>A0A5C8NM73_9ACTN</name>
<dbReference type="AlphaFoldDB" id="A0A5C8NM73"/>
<dbReference type="InterPro" id="IPR002173">
    <property type="entry name" value="Carboh/pur_kinase_PfkB_CS"/>
</dbReference>
<reference evidence="7 8" key="1">
    <citation type="submission" date="2019-06" db="EMBL/GenBank/DDBJ databases">
        <title>Aeromicrobium sp. nov., isolated from a maize field.</title>
        <authorList>
            <person name="Lin S.-Y."/>
            <person name="Tsai C.-F."/>
            <person name="Young C.-C."/>
        </authorList>
    </citation>
    <scope>NUCLEOTIDE SEQUENCE [LARGE SCALE GENOMIC DNA]</scope>
    <source>
        <strain evidence="7 8">CC-CFT486</strain>
    </source>
</reference>
<feature type="domain" description="Carbohydrate kinase PfkB" evidence="6">
    <location>
        <begin position="13"/>
        <end position="268"/>
    </location>
</feature>
<evidence type="ECO:0000256" key="1">
    <source>
        <dbReference type="ARBA" id="ARBA00010688"/>
    </source>
</evidence>
<dbReference type="PANTHER" id="PTHR43085">
    <property type="entry name" value="HEXOKINASE FAMILY MEMBER"/>
    <property type="match status" value="1"/>
</dbReference>
<evidence type="ECO:0000256" key="5">
    <source>
        <dbReference type="ARBA" id="ARBA00022840"/>
    </source>
</evidence>
<keyword evidence="3" id="KW-0547">Nucleotide-binding</keyword>
<dbReference type="RefSeq" id="WP_147684303.1">
    <property type="nucleotide sequence ID" value="NZ_VDUX01000002.1"/>
</dbReference>
<dbReference type="CDD" id="cd01167">
    <property type="entry name" value="bac_FRK"/>
    <property type="match status" value="1"/>
</dbReference>
<dbReference type="InterPro" id="IPR011611">
    <property type="entry name" value="PfkB_dom"/>
</dbReference>
<evidence type="ECO:0000313" key="7">
    <source>
        <dbReference type="EMBL" id="TXL62025.1"/>
    </source>
</evidence>
<keyword evidence="2" id="KW-0808">Transferase</keyword>
<dbReference type="Pfam" id="PF00294">
    <property type="entry name" value="PfkB"/>
    <property type="match status" value="1"/>
</dbReference>
<dbReference type="OrthoDB" id="9795789at2"/>
<keyword evidence="4 7" id="KW-0418">Kinase</keyword>
<dbReference type="Gene3D" id="3.40.1190.20">
    <property type="match status" value="1"/>
</dbReference>
<protein>
    <submittedName>
        <fullName evidence="7">Carbohydrate kinase</fullName>
    </submittedName>
</protein>
<organism evidence="7 8">
    <name type="scientific">Aeromicrobium terrae</name>
    <dbReference type="NCBI Taxonomy" id="2498846"/>
    <lineage>
        <taxon>Bacteria</taxon>
        <taxon>Bacillati</taxon>
        <taxon>Actinomycetota</taxon>
        <taxon>Actinomycetes</taxon>
        <taxon>Propionibacteriales</taxon>
        <taxon>Nocardioidaceae</taxon>
        <taxon>Aeromicrobium</taxon>
    </lineage>
</organism>
<dbReference type="PROSITE" id="PS00583">
    <property type="entry name" value="PFKB_KINASES_1"/>
    <property type="match status" value="1"/>
</dbReference>
<gene>
    <name evidence="7" type="ORF">FHP06_04755</name>
</gene>
<dbReference type="InterPro" id="IPR029056">
    <property type="entry name" value="Ribokinase-like"/>
</dbReference>
<dbReference type="Proteomes" id="UP000321571">
    <property type="component" value="Unassembled WGS sequence"/>
</dbReference>
<dbReference type="EMBL" id="VDUX01000002">
    <property type="protein sequence ID" value="TXL62025.1"/>
    <property type="molecule type" value="Genomic_DNA"/>
</dbReference>
<keyword evidence="5" id="KW-0067">ATP-binding</keyword>
<dbReference type="PANTHER" id="PTHR43085:SF1">
    <property type="entry name" value="PSEUDOURIDINE KINASE-RELATED"/>
    <property type="match status" value="1"/>
</dbReference>
<accession>A0A5C8NM73</accession>
<evidence type="ECO:0000256" key="3">
    <source>
        <dbReference type="ARBA" id="ARBA00022741"/>
    </source>
</evidence>
<evidence type="ECO:0000256" key="4">
    <source>
        <dbReference type="ARBA" id="ARBA00022777"/>
    </source>
</evidence>
<evidence type="ECO:0000256" key="2">
    <source>
        <dbReference type="ARBA" id="ARBA00022679"/>
    </source>
</evidence>
<dbReference type="SUPFAM" id="SSF53613">
    <property type="entry name" value="Ribokinase-like"/>
    <property type="match status" value="1"/>
</dbReference>
<dbReference type="PROSITE" id="PS00584">
    <property type="entry name" value="PFKB_KINASES_2"/>
    <property type="match status" value="1"/>
</dbReference>
<evidence type="ECO:0000259" key="6">
    <source>
        <dbReference type="Pfam" id="PF00294"/>
    </source>
</evidence>
<keyword evidence="8" id="KW-1185">Reference proteome</keyword>
<dbReference type="GO" id="GO:0016301">
    <property type="term" value="F:kinase activity"/>
    <property type="evidence" value="ECO:0007669"/>
    <property type="project" value="UniProtKB-KW"/>
</dbReference>
<proteinExistence type="inferred from homology"/>
<comment type="caution">
    <text evidence="7">The sequence shown here is derived from an EMBL/GenBank/DDBJ whole genome shotgun (WGS) entry which is preliminary data.</text>
</comment>
<sequence length="269" mass="27330">MILVIGEALVDVVDGVPHPGGSPTNVAVGLGRLGLDVTLVATLGDDEHGSLLRRHVEAAGVTVQATAADRTSSAIASIGPDGAATYEFDIAWDPGRIDVPPGVTAVHVGSIGAVLEPGAAAVEKLVLDLPSATRVSLDPNVRPALVADRAEAVARLDRLAARADVVKVSDEDLAWWHPDTSEDELVERWLAGTTSLVAVTRGSAGATLVTAEERLDVPPEPVTVVDTVGAGDAFMAGLLGALERGERTVAEIGVAAAHSAALAVGRAGP</sequence>
<dbReference type="GO" id="GO:0005524">
    <property type="term" value="F:ATP binding"/>
    <property type="evidence" value="ECO:0007669"/>
    <property type="project" value="UniProtKB-KW"/>
</dbReference>
<comment type="similarity">
    <text evidence="1">Belongs to the carbohydrate kinase PfkB family.</text>
</comment>
<dbReference type="InterPro" id="IPR050306">
    <property type="entry name" value="PfkB_Carbo_kinase"/>
</dbReference>
<evidence type="ECO:0000313" key="8">
    <source>
        <dbReference type="Proteomes" id="UP000321571"/>
    </source>
</evidence>